<sequence length="345" mass="37847">MHRPFVGWRRTAAALALALPVALATACTTQNNTAPTAGENPQLTIKIGSSQPESQPNFYCGMKLLKERVEGQNLNLTLDLFPNSQLGPDAERFAGVQAGDIDIDLQGGSAMSTAFPKIGVLDAAYAFNDIDHFFKWVDSNGKEFFTEFNAATDTTIVDAWYFGMRTFTTTAPIRKPEDLASLKIRFPNTPQFLANAKALGANAVAIALEELYLALQQGVAQGQENPVVATHAQKFDEILKVASLTNHQVGTHYVVVSDKTLDKMSQAQKDALFKAIHDIRAENRKCVDDETEKVLDGWRAESGRTVVEIDQVDRAAFIAKAEAYFNTYYKGADLELYKSIRATAS</sequence>
<evidence type="ECO:0000256" key="2">
    <source>
        <dbReference type="SAM" id="MobiDB-lite"/>
    </source>
</evidence>
<protein>
    <submittedName>
        <fullName evidence="4">Tripartite ATP-independent transporter solute receptor, DctP family</fullName>
    </submittedName>
</protein>
<dbReference type="PROSITE" id="PS51257">
    <property type="entry name" value="PROKAR_LIPOPROTEIN"/>
    <property type="match status" value="1"/>
</dbReference>
<proteinExistence type="predicted"/>
<evidence type="ECO:0000313" key="5">
    <source>
        <dbReference type="Proteomes" id="UP000198362"/>
    </source>
</evidence>
<feature type="signal peptide" evidence="3">
    <location>
        <begin position="1"/>
        <end position="26"/>
    </location>
</feature>
<organism evidence="4 5">
    <name type="scientific">Asanoa hainanensis</name>
    <dbReference type="NCBI Taxonomy" id="560556"/>
    <lineage>
        <taxon>Bacteria</taxon>
        <taxon>Bacillati</taxon>
        <taxon>Actinomycetota</taxon>
        <taxon>Actinomycetes</taxon>
        <taxon>Micromonosporales</taxon>
        <taxon>Micromonosporaceae</taxon>
        <taxon>Asanoa</taxon>
    </lineage>
</organism>
<feature type="region of interest" description="Disordered" evidence="2">
    <location>
        <begin position="31"/>
        <end position="52"/>
    </location>
</feature>
<dbReference type="InterPro" id="IPR038404">
    <property type="entry name" value="TRAP_DctP_sf"/>
</dbReference>
<dbReference type="Pfam" id="PF03480">
    <property type="entry name" value="DctP"/>
    <property type="match status" value="1"/>
</dbReference>
<dbReference type="Gene3D" id="3.40.190.170">
    <property type="entry name" value="Bacterial extracellular solute-binding protein, family 7"/>
    <property type="match status" value="1"/>
</dbReference>
<keyword evidence="4" id="KW-0675">Receptor</keyword>
<evidence type="ECO:0000256" key="1">
    <source>
        <dbReference type="ARBA" id="ARBA00022729"/>
    </source>
</evidence>
<dbReference type="AlphaFoldDB" id="A0A239N2D9"/>
<name>A0A239N2D9_9ACTN</name>
<evidence type="ECO:0000313" key="4">
    <source>
        <dbReference type="EMBL" id="SNT48358.1"/>
    </source>
</evidence>
<accession>A0A239N2D9</accession>
<dbReference type="OrthoDB" id="9815946at2"/>
<dbReference type="RefSeq" id="WP_089250587.1">
    <property type="nucleotide sequence ID" value="NZ_FZPH01000007.1"/>
</dbReference>
<dbReference type="GO" id="GO:0055085">
    <property type="term" value="P:transmembrane transport"/>
    <property type="evidence" value="ECO:0007669"/>
    <property type="project" value="InterPro"/>
</dbReference>
<evidence type="ECO:0000256" key="3">
    <source>
        <dbReference type="SAM" id="SignalP"/>
    </source>
</evidence>
<feature type="chain" id="PRO_5012715091" evidence="3">
    <location>
        <begin position="27"/>
        <end position="345"/>
    </location>
</feature>
<dbReference type="NCBIfam" id="NF037995">
    <property type="entry name" value="TRAP_S1"/>
    <property type="match status" value="1"/>
</dbReference>
<dbReference type="InterPro" id="IPR018389">
    <property type="entry name" value="DctP_fam"/>
</dbReference>
<dbReference type="PANTHER" id="PTHR33376">
    <property type="match status" value="1"/>
</dbReference>
<keyword evidence="1 3" id="KW-0732">Signal</keyword>
<reference evidence="4 5" key="1">
    <citation type="submission" date="2017-06" db="EMBL/GenBank/DDBJ databases">
        <authorList>
            <person name="Kim H.J."/>
            <person name="Triplett B.A."/>
        </authorList>
    </citation>
    <scope>NUCLEOTIDE SEQUENCE [LARGE SCALE GENOMIC DNA]</scope>
    <source>
        <strain evidence="4 5">CGMCC 4.5593</strain>
    </source>
</reference>
<dbReference type="PANTHER" id="PTHR33376:SF4">
    <property type="entry name" value="SIALIC ACID-BINDING PERIPLASMIC PROTEIN SIAP"/>
    <property type="match status" value="1"/>
</dbReference>
<gene>
    <name evidence="4" type="ORF">SAMN05421812_10790</name>
</gene>
<dbReference type="Proteomes" id="UP000198362">
    <property type="component" value="Unassembled WGS sequence"/>
</dbReference>
<dbReference type="EMBL" id="FZPH01000007">
    <property type="protein sequence ID" value="SNT48358.1"/>
    <property type="molecule type" value="Genomic_DNA"/>
</dbReference>
<keyword evidence="5" id="KW-1185">Reference proteome</keyword>